<name>A0A9P5D692_9HYPO</name>
<feature type="disulfide bond" evidence="4">
    <location>
        <begin position="365"/>
        <end position="400"/>
    </location>
</feature>
<comment type="caution">
    <text evidence="9">The sequence shown here is derived from an EMBL/GenBank/DDBJ whole genome shotgun (WGS) entry which is preliminary data.</text>
</comment>
<comment type="similarity">
    <text evidence="1 5">Belongs to the peptidase A1 family.</text>
</comment>
<keyword evidence="4" id="KW-1015">Disulfide bond</keyword>
<dbReference type="AlphaFoldDB" id="A0A9P5D692"/>
<dbReference type="InterPro" id="IPR033121">
    <property type="entry name" value="PEPTIDASE_A1"/>
</dbReference>
<keyword evidence="5" id="KW-0378">Hydrolase</keyword>
<dbReference type="Proteomes" id="UP000749293">
    <property type="component" value="Unassembled WGS sequence"/>
</dbReference>
<dbReference type="RefSeq" id="XP_035323187.1">
    <property type="nucleotide sequence ID" value="XM_035467175.1"/>
</dbReference>
<dbReference type="PANTHER" id="PTHR47966:SF65">
    <property type="entry name" value="ASPARTIC-TYPE ENDOPEPTIDASE"/>
    <property type="match status" value="1"/>
</dbReference>
<gene>
    <name evidence="9" type="ORF">GMORB2_5201</name>
</gene>
<dbReference type="PANTHER" id="PTHR47966">
    <property type="entry name" value="BETA-SITE APP-CLEAVING ENZYME, ISOFORM A-RELATED"/>
    <property type="match status" value="1"/>
</dbReference>
<dbReference type="Gene3D" id="2.40.70.10">
    <property type="entry name" value="Acid Proteases"/>
    <property type="match status" value="2"/>
</dbReference>
<feature type="domain" description="Peptidase A1" evidence="8">
    <location>
        <begin position="103"/>
        <end position="435"/>
    </location>
</feature>
<dbReference type="OrthoDB" id="771136at2759"/>
<evidence type="ECO:0000256" key="7">
    <source>
        <dbReference type="SAM" id="SignalP"/>
    </source>
</evidence>
<evidence type="ECO:0000313" key="10">
    <source>
        <dbReference type="Proteomes" id="UP000749293"/>
    </source>
</evidence>
<keyword evidence="10" id="KW-1185">Reference proteome</keyword>
<evidence type="ECO:0000256" key="6">
    <source>
        <dbReference type="SAM" id="MobiDB-lite"/>
    </source>
</evidence>
<evidence type="ECO:0000256" key="2">
    <source>
        <dbReference type="ARBA" id="ARBA00022750"/>
    </source>
</evidence>
<dbReference type="GO" id="GO:0006508">
    <property type="term" value="P:proteolysis"/>
    <property type="evidence" value="ECO:0007669"/>
    <property type="project" value="UniProtKB-KW"/>
</dbReference>
<keyword evidence="2 5" id="KW-0064">Aspartyl protease</keyword>
<evidence type="ECO:0000256" key="3">
    <source>
        <dbReference type="PIRSR" id="PIRSR601461-1"/>
    </source>
</evidence>
<feature type="active site" evidence="3">
    <location>
        <position position="331"/>
    </location>
</feature>
<feature type="region of interest" description="Disordered" evidence="6">
    <location>
        <begin position="548"/>
        <end position="567"/>
    </location>
</feature>
<dbReference type="InterPro" id="IPR021109">
    <property type="entry name" value="Peptidase_aspartic_dom_sf"/>
</dbReference>
<dbReference type="InterPro" id="IPR001461">
    <property type="entry name" value="Aspartic_peptidase_A1"/>
</dbReference>
<dbReference type="GO" id="GO:0004190">
    <property type="term" value="F:aspartic-type endopeptidase activity"/>
    <property type="evidence" value="ECO:0007669"/>
    <property type="project" value="UniProtKB-KW"/>
</dbReference>
<dbReference type="Pfam" id="PF00026">
    <property type="entry name" value="Asp"/>
    <property type="match status" value="1"/>
</dbReference>
<keyword evidence="5 9" id="KW-0645">Protease</keyword>
<evidence type="ECO:0000259" key="8">
    <source>
        <dbReference type="PROSITE" id="PS51767"/>
    </source>
</evidence>
<sequence length="591" mass="62179">MKTVVLSMGAALLALLPATTEAASFPRAVSGNGYLKVPVGTVDRPRKTKRDGGTVETVLENKEFFYAMDREFFPFHSPVEVGRGGGRRRERRCGACFIPNTFVRIAVDIGTPGQTITVLVDTGSSELWINPNCSTAPSESQARECRTFGQYDPDKSTTPPVGPFGSEQLNYGDSTDPKTQTSVSIQYYRDTLSIGDASITNQTFGVAVSSNGQSQGIFGLAPDLNSGFDSDLPYSLVLSTMAAQGVIASRVFTLDLRHAVDQEGAVTYGGIDRSKFIGSLQRTPIIKGLGGESRLAVRLNTLGMTLGADDADGSTPLSYELEGTDGNVLLDSGTTLTRLRFAVARPILSMLRAVEDGQGYYYVPCSTREAAGSVDFGFNGKTVRVPLSDFILDLGQPDVCAVGIAVTTGQQILGDTVLRAGFFVFDWDNEEVHVAQAANCGDADIVAVGSGTDAVPSVTGNCKEDDGLFAGGPVVSAIRKIMIVARNQQEKLTLDSLQTTATTASSTQATSSVTTTFTVSSCDPSNAACQTGVLTTQTLDAAAATATVTATSDSDSNNENDGESLGVGRTVPNLTAFGIGILAICMYNVMN</sequence>
<feature type="chain" id="PRO_5040377811" evidence="7">
    <location>
        <begin position="23"/>
        <end position="591"/>
    </location>
</feature>
<proteinExistence type="inferred from homology"/>
<protein>
    <submittedName>
        <fullName evidence="9">Eukaryotic aspartyl protease</fullName>
    </submittedName>
</protein>
<dbReference type="GeneID" id="55971429"/>
<dbReference type="InterPro" id="IPR001969">
    <property type="entry name" value="Aspartic_peptidase_AS"/>
</dbReference>
<evidence type="ECO:0000256" key="5">
    <source>
        <dbReference type="RuleBase" id="RU000454"/>
    </source>
</evidence>
<evidence type="ECO:0000256" key="4">
    <source>
        <dbReference type="PIRSR" id="PIRSR601461-2"/>
    </source>
</evidence>
<reference evidence="9" key="1">
    <citation type="submission" date="2020-03" db="EMBL/GenBank/DDBJ databases">
        <title>Site-based positive gene gene selection in Geosmithia morbida across the United States reveals a broad range of putative effectors and factors for local host and environmental adapation.</title>
        <authorList>
            <person name="Onufrak A."/>
            <person name="Murdoch R.W."/>
            <person name="Gazis R."/>
            <person name="Huff M."/>
            <person name="Staton M."/>
            <person name="Klingeman W."/>
            <person name="Hadziabdic D."/>
        </authorList>
    </citation>
    <scope>NUCLEOTIDE SEQUENCE</scope>
    <source>
        <strain evidence="9">1262</strain>
    </source>
</reference>
<feature type="signal peptide" evidence="7">
    <location>
        <begin position="1"/>
        <end position="22"/>
    </location>
</feature>
<feature type="active site" evidence="3">
    <location>
        <position position="121"/>
    </location>
</feature>
<dbReference type="EMBL" id="JAANYQ010000004">
    <property type="protein sequence ID" value="KAF4124535.1"/>
    <property type="molecule type" value="Genomic_DNA"/>
</dbReference>
<dbReference type="PROSITE" id="PS51767">
    <property type="entry name" value="PEPTIDASE_A1"/>
    <property type="match status" value="1"/>
</dbReference>
<dbReference type="PRINTS" id="PR00792">
    <property type="entry name" value="PEPSIN"/>
</dbReference>
<evidence type="ECO:0000256" key="1">
    <source>
        <dbReference type="ARBA" id="ARBA00007447"/>
    </source>
</evidence>
<dbReference type="PROSITE" id="PS00141">
    <property type="entry name" value="ASP_PROTEASE"/>
    <property type="match status" value="2"/>
</dbReference>
<dbReference type="SUPFAM" id="SSF50630">
    <property type="entry name" value="Acid proteases"/>
    <property type="match status" value="1"/>
</dbReference>
<accession>A0A9P5D692</accession>
<evidence type="ECO:0000313" key="9">
    <source>
        <dbReference type="EMBL" id="KAF4124535.1"/>
    </source>
</evidence>
<organism evidence="9 10">
    <name type="scientific">Geosmithia morbida</name>
    <dbReference type="NCBI Taxonomy" id="1094350"/>
    <lineage>
        <taxon>Eukaryota</taxon>
        <taxon>Fungi</taxon>
        <taxon>Dikarya</taxon>
        <taxon>Ascomycota</taxon>
        <taxon>Pezizomycotina</taxon>
        <taxon>Sordariomycetes</taxon>
        <taxon>Hypocreomycetidae</taxon>
        <taxon>Hypocreales</taxon>
        <taxon>Bionectriaceae</taxon>
        <taxon>Geosmithia</taxon>
    </lineage>
</organism>
<keyword evidence="7" id="KW-0732">Signal</keyword>